<dbReference type="Proteomes" id="UP000241167">
    <property type="component" value="Unassembled WGS sequence"/>
</dbReference>
<dbReference type="GO" id="GO:0035438">
    <property type="term" value="F:cyclic-di-GMP binding"/>
    <property type="evidence" value="ECO:0007669"/>
    <property type="project" value="InterPro"/>
</dbReference>
<name>A0A2P7QY74_9SPHN</name>
<accession>A0A2P7QY74</accession>
<dbReference type="OrthoDB" id="7564913at2"/>
<gene>
    <name evidence="2" type="ORF">C7I55_00435</name>
</gene>
<organism evidence="2 3">
    <name type="scientific">Allosphingosinicella deserti</name>
    <dbReference type="NCBI Taxonomy" id="2116704"/>
    <lineage>
        <taxon>Bacteria</taxon>
        <taxon>Pseudomonadati</taxon>
        <taxon>Pseudomonadota</taxon>
        <taxon>Alphaproteobacteria</taxon>
        <taxon>Sphingomonadales</taxon>
        <taxon>Sphingomonadaceae</taxon>
        <taxon>Allosphingosinicella</taxon>
    </lineage>
</organism>
<dbReference type="Pfam" id="PF07238">
    <property type="entry name" value="PilZ"/>
    <property type="match status" value="1"/>
</dbReference>
<evidence type="ECO:0000259" key="1">
    <source>
        <dbReference type="Pfam" id="PF07238"/>
    </source>
</evidence>
<dbReference type="EMBL" id="PXYI01000001">
    <property type="protein sequence ID" value="PSJ42922.1"/>
    <property type="molecule type" value="Genomic_DNA"/>
</dbReference>
<reference evidence="2 3" key="1">
    <citation type="submission" date="2018-03" db="EMBL/GenBank/DDBJ databases">
        <title>The draft genome of Sphingosinicella sp. GL-C-18.</title>
        <authorList>
            <person name="Liu L."/>
            <person name="Li L."/>
            <person name="Liang L."/>
            <person name="Zhang X."/>
            <person name="Wang T."/>
        </authorList>
    </citation>
    <scope>NUCLEOTIDE SEQUENCE [LARGE SCALE GENOMIC DNA]</scope>
    <source>
        <strain evidence="2 3">GL-C-18</strain>
    </source>
</reference>
<evidence type="ECO:0000313" key="3">
    <source>
        <dbReference type="Proteomes" id="UP000241167"/>
    </source>
</evidence>
<dbReference type="InterPro" id="IPR009875">
    <property type="entry name" value="PilZ_domain"/>
</dbReference>
<evidence type="ECO:0000313" key="2">
    <source>
        <dbReference type="EMBL" id="PSJ42922.1"/>
    </source>
</evidence>
<protein>
    <recommendedName>
        <fullName evidence="1">PilZ domain-containing protein</fullName>
    </recommendedName>
</protein>
<comment type="caution">
    <text evidence="2">The sequence shown here is derived from an EMBL/GenBank/DDBJ whole genome shotgun (WGS) entry which is preliminary data.</text>
</comment>
<dbReference type="SUPFAM" id="SSF141371">
    <property type="entry name" value="PilZ domain-like"/>
    <property type="match status" value="1"/>
</dbReference>
<feature type="domain" description="PilZ" evidence="1">
    <location>
        <begin position="17"/>
        <end position="92"/>
    </location>
</feature>
<sequence length="148" mass="16148">MATNPAFKSFGQSPIGRRAAPRARLHANATLVTTTGKIPVLLRNLSCTGAMAEGANLPAQGRDILLQRGDLEVLAAVVWSSGSQCGLSFYDPVAHDLVVKEARTPPEDHVRPVSRWDPIGIDDVRNADDWARVQAEMRGEHGRIRKLF</sequence>
<keyword evidence="3" id="KW-1185">Reference proteome</keyword>
<dbReference type="RefSeq" id="WP_106510939.1">
    <property type="nucleotide sequence ID" value="NZ_PXYI01000001.1"/>
</dbReference>
<dbReference type="AlphaFoldDB" id="A0A2P7QY74"/>
<proteinExistence type="predicted"/>